<dbReference type="PANTHER" id="PTHR43804:SF7">
    <property type="entry name" value="LD18447P"/>
    <property type="match status" value="1"/>
</dbReference>
<comment type="caution">
    <text evidence="7">The sequence shown here is derived from an EMBL/GenBank/DDBJ whole genome shotgun (WGS) entry which is preliminary data.</text>
</comment>
<dbReference type="PANTHER" id="PTHR43804">
    <property type="entry name" value="LD18447P"/>
    <property type="match status" value="1"/>
</dbReference>
<dbReference type="Pfam" id="PF03462">
    <property type="entry name" value="PCRF"/>
    <property type="match status" value="2"/>
</dbReference>
<protein>
    <recommendedName>
        <fullName evidence="6">Prokaryotic-type class I peptide chain release factors domain-containing protein</fullName>
    </recommendedName>
</protein>
<dbReference type="GO" id="GO:0003747">
    <property type="term" value="F:translation release factor activity"/>
    <property type="evidence" value="ECO:0007669"/>
    <property type="project" value="InterPro"/>
</dbReference>
<accession>A0A2A4JW28</accession>
<gene>
    <name evidence="7" type="ORF">B5V51_11319</name>
</gene>
<evidence type="ECO:0000256" key="3">
    <source>
        <dbReference type="ARBA" id="ARBA00022917"/>
    </source>
</evidence>
<dbReference type="EMBL" id="NWSH01000568">
    <property type="protein sequence ID" value="PCG75600.1"/>
    <property type="molecule type" value="Genomic_DNA"/>
</dbReference>
<keyword evidence="3" id="KW-0648">Protein biosynthesis</keyword>
<dbReference type="InterPro" id="IPR005139">
    <property type="entry name" value="PCRF"/>
</dbReference>
<dbReference type="Gene3D" id="3.30.70.1660">
    <property type="match status" value="2"/>
</dbReference>
<evidence type="ECO:0000256" key="4">
    <source>
        <dbReference type="SAM" id="Coils"/>
    </source>
</evidence>
<dbReference type="Gene3D" id="3.30.160.20">
    <property type="match status" value="2"/>
</dbReference>
<keyword evidence="4" id="KW-0175">Coiled coil</keyword>
<organism evidence="7">
    <name type="scientific">Heliothis virescens</name>
    <name type="common">Tobacco budworm moth</name>
    <dbReference type="NCBI Taxonomy" id="7102"/>
    <lineage>
        <taxon>Eukaryota</taxon>
        <taxon>Metazoa</taxon>
        <taxon>Ecdysozoa</taxon>
        <taxon>Arthropoda</taxon>
        <taxon>Hexapoda</taxon>
        <taxon>Insecta</taxon>
        <taxon>Pterygota</taxon>
        <taxon>Neoptera</taxon>
        <taxon>Endopterygota</taxon>
        <taxon>Lepidoptera</taxon>
        <taxon>Glossata</taxon>
        <taxon>Ditrysia</taxon>
        <taxon>Noctuoidea</taxon>
        <taxon>Noctuidae</taxon>
        <taxon>Heliothinae</taxon>
        <taxon>Heliothis</taxon>
    </lineage>
</organism>
<dbReference type="GO" id="GO:0005737">
    <property type="term" value="C:cytoplasm"/>
    <property type="evidence" value="ECO:0007669"/>
    <property type="project" value="UniProtKB-ARBA"/>
</dbReference>
<evidence type="ECO:0000259" key="6">
    <source>
        <dbReference type="PROSITE" id="PS00745"/>
    </source>
</evidence>
<dbReference type="FunFam" id="3.30.160.20:FF:000004">
    <property type="entry name" value="Peptide chain release factor 1"/>
    <property type="match status" value="1"/>
</dbReference>
<evidence type="ECO:0000256" key="5">
    <source>
        <dbReference type="SAM" id="MobiDB-lite"/>
    </source>
</evidence>
<dbReference type="Pfam" id="PF00472">
    <property type="entry name" value="RF-1"/>
    <property type="match status" value="2"/>
</dbReference>
<dbReference type="STRING" id="7102.A0A2A4JW28"/>
<dbReference type="PROSITE" id="PS00745">
    <property type="entry name" value="RF_PROK_I"/>
    <property type="match status" value="1"/>
</dbReference>
<dbReference type="InterPro" id="IPR000352">
    <property type="entry name" value="Pep_chain_release_fac_I"/>
</dbReference>
<dbReference type="Gene3D" id="6.10.140.1950">
    <property type="match status" value="2"/>
</dbReference>
<keyword evidence="2" id="KW-0488">Methylation</keyword>
<comment type="similarity">
    <text evidence="1">Belongs to the prokaryotic/mitochondrial release factor family.</text>
</comment>
<feature type="coiled-coil region" evidence="4">
    <location>
        <begin position="716"/>
        <end position="743"/>
    </location>
</feature>
<feature type="region of interest" description="Disordered" evidence="5">
    <location>
        <begin position="667"/>
        <end position="695"/>
    </location>
</feature>
<dbReference type="InterPro" id="IPR045853">
    <property type="entry name" value="Pep_chain_release_fac_I_sf"/>
</dbReference>
<dbReference type="SUPFAM" id="SSF75620">
    <property type="entry name" value="Release factor"/>
    <property type="match status" value="2"/>
</dbReference>
<dbReference type="InterPro" id="IPR050057">
    <property type="entry name" value="Prokaryotic/Mito_RF"/>
</dbReference>
<feature type="domain" description="Prokaryotic-type class I peptide chain release factors" evidence="6">
    <location>
        <begin position="611"/>
        <end position="627"/>
    </location>
</feature>
<evidence type="ECO:0000313" key="7">
    <source>
        <dbReference type="EMBL" id="PCG75600.1"/>
    </source>
</evidence>
<evidence type="ECO:0000256" key="1">
    <source>
        <dbReference type="ARBA" id="ARBA00010835"/>
    </source>
</evidence>
<sequence>MLQSRILLTRQIFKANSFNLLRKYSTTKNDFNLSDDAVQAYFKKLLFEHEDLYTKMKRTPEESKRFSELKPIVNVLEQRMTLNENIEYLQDLISKQSKDDDMKSMIKEEVQIYSKRMLDMDRELQSVLLEPQLTEGAVLVELRAGKGEHEAMLFARDLYEMYERYANYKDWDIRVVSIEKSDIGGITKALMFIEGFGVPELMRIEAGAHRVHRIPTVEKDGLIHTSTVSVAVFPTPSETEANISKRDLAIEYKSNDKTAAGNSVRVLHTPTGIFVECGEKQSKRKNKEIALEALTTLLLNKQQQEKVLIENKPQMKAVEINDTIRTYNFPQDQVTEHRDGGGSVHKLKAFIEGDYKLEQLQHNVLREYKRQAFLQEISRCSSQNGVNLSDPAVQVYLKNVMLEHEKLLIKLKRTPEEARRLFEIKPIVTALEQRITLYDNIETLKELSKKQSNEKDEEMKQMIKEEAQIYLKRMTDVDNELQSILLEPQLSDGGVLLEVTAGAGGQEAMLFARELFEMYELYAKYKNWEVCIVSLEKSDIGGVRKASMFVEGHGVPELMKIEAGVHRVQRIPTTEKGGRIHTSTVSVAVLPKATDVEANISERDLVIETKRASGAGGQHVNTTDSAVRIIHTPTGTVVECQEGRSQIKNKEIAIQKLRTLLLEKQQQEQTSKINSERKSQIGSSNRNEKIRTYNYPQDRVTEHREGGGTVHNLHGFMEGQHQLEQMQENLLRAQKRQAFLEEISEFAKQIKSADNN</sequence>
<reference evidence="7" key="1">
    <citation type="submission" date="2017-09" db="EMBL/GenBank/DDBJ databases">
        <title>Contemporary evolution of a Lepidopteran species, Heliothis virescens, in response to modern agricultural practices.</title>
        <authorList>
            <person name="Fritz M.L."/>
            <person name="Deyonke A.M."/>
            <person name="Papanicolaou A."/>
            <person name="Micinski S."/>
            <person name="Westbrook J."/>
            <person name="Gould F."/>
        </authorList>
    </citation>
    <scope>NUCLEOTIDE SEQUENCE [LARGE SCALE GENOMIC DNA]</scope>
    <source>
        <strain evidence="7">HvINT-</strain>
        <tissue evidence="7">Whole body</tissue>
    </source>
</reference>
<proteinExistence type="inferred from homology"/>
<name>A0A2A4JW28_HELVI</name>
<evidence type="ECO:0000256" key="2">
    <source>
        <dbReference type="ARBA" id="ARBA00022481"/>
    </source>
</evidence>
<dbReference type="AlphaFoldDB" id="A0A2A4JW28"/>
<dbReference type="SMART" id="SM00937">
    <property type="entry name" value="PCRF"/>
    <property type="match status" value="2"/>
</dbReference>